<keyword evidence="2" id="KW-1133">Transmembrane helix</keyword>
<keyword evidence="2" id="KW-0472">Membrane</keyword>
<name>I0WN47_RHOOP</name>
<evidence type="ECO:0000256" key="1">
    <source>
        <dbReference type="SAM" id="MobiDB-lite"/>
    </source>
</evidence>
<feature type="region of interest" description="Disordered" evidence="1">
    <location>
        <begin position="31"/>
        <end position="51"/>
    </location>
</feature>
<evidence type="ECO:0000313" key="4">
    <source>
        <dbReference type="Proteomes" id="UP000006447"/>
    </source>
</evidence>
<evidence type="ECO:0000313" key="3">
    <source>
        <dbReference type="EMBL" id="EID77813.1"/>
    </source>
</evidence>
<evidence type="ECO:0000256" key="2">
    <source>
        <dbReference type="SAM" id="Phobius"/>
    </source>
</evidence>
<feature type="transmembrane region" description="Helical" evidence="2">
    <location>
        <begin position="5"/>
        <end position="23"/>
    </location>
</feature>
<keyword evidence="2" id="KW-0812">Transmembrane</keyword>
<organism evidence="3 4">
    <name type="scientific">Rhodococcus opacus RKJ300 = JCM 13270</name>
    <dbReference type="NCBI Taxonomy" id="1165867"/>
    <lineage>
        <taxon>Bacteria</taxon>
        <taxon>Bacillati</taxon>
        <taxon>Actinomycetota</taxon>
        <taxon>Actinomycetes</taxon>
        <taxon>Mycobacteriales</taxon>
        <taxon>Nocardiaceae</taxon>
        <taxon>Rhodococcus</taxon>
    </lineage>
</organism>
<dbReference type="AlphaFoldDB" id="I0WN47"/>
<gene>
    <name evidence="3" type="ORF">W59_21868</name>
</gene>
<reference evidence="3 4" key="1">
    <citation type="journal article" date="2012" name="J. Bacteriol.">
        <title>Draft genome sequence of the nitrophenol-degrading actinomycete Rhodococcus imtechensis RKJ300.</title>
        <authorList>
            <person name="Vikram S."/>
            <person name="Kumar S."/>
            <person name="Subramanian S."/>
            <person name="Raghava G.P."/>
        </authorList>
    </citation>
    <scope>NUCLEOTIDE SEQUENCE [LARGE SCALE GENOMIC DNA]</scope>
    <source>
        <strain evidence="3 4">RKJ300</strain>
    </source>
</reference>
<dbReference type="PATRIC" id="fig|1165867.3.peg.4465"/>
<feature type="compositionally biased region" description="Basic and acidic residues" evidence="1">
    <location>
        <begin position="35"/>
        <end position="45"/>
    </location>
</feature>
<dbReference type="Proteomes" id="UP000006447">
    <property type="component" value="Unassembled WGS sequence"/>
</dbReference>
<proteinExistence type="predicted"/>
<dbReference type="EMBL" id="AJJH01000121">
    <property type="protein sequence ID" value="EID77813.1"/>
    <property type="molecule type" value="Genomic_DNA"/>
</dbReference>
<comment type="caution">
    <text evidence="3">The sequence shown here is derived from an EMBL/GenBank/DDBJ whole genome shotgun (WGS) entry which is preliminary data.</text>
</comment>
<sequence>MLDRLYAAVLAVAGLGYGGYIVLDELTGGSDTPGEDEHYLRRESSEQVSTA</sequence>
<dbReference type="RefSeq" id="WP_007299005.1">
    <property type="nucleotide sequence ID" value="NZ_AJJH01000121.1"/>
</dbReference>
<protein>
    <submittedName>
        <fullName evidence="3">Uncharacterized protein</fullName>
    </submittedName>
</protein>
<accession>I0WN47</accession>